<evidence type="ECO:0000256" key="2">
    <source>
        <dbReference type="ARBA" id="ARBA00022801"/>
    </source>
</evidence>
<keyword evidence="1" id="KW-0645">Protease</keyword>
<reference evidence="4 5" key="1">
    <citation type="submission" date="2016-03" db="EMBL/GenBank/DDBJ databases">
        <title>Speciation and ecological success in dimly lit waters: horizontal gene transfer in a green sulfur bacteria bloom unveiled by metagenomic assembly.</title>
        <authorList>
            <person name="Llorens-Mares T."/>
            <person name="Liu Z."/>
            <person name="Allen L.Z."/>
            <person name="Rusch D.B."/>
            <person name="Craig M.T."/>
            <person name="Dupont C.L."/>
            <person name="Bryant D.A."/>
            <person name="Casamayor E.O."/>
        </authorList>
    </citation>
    <scope>NUCLEOTIDE SEQUENCE [LARGE SCALE GENOMIC DNA]</scope>
    <source>
        <strain evidence="4">CIII</strain>
    </source>
</reference>
<sequence length="420" mass="45952">MARDHTTTKKHPELIAPAGSHTAMQAALKAGADAVYFGTEGCNMRAGSESFLPTDFPAIRKLADSYGARAYLTLNTTVYDSELPMINSYVAAAKSAGLDAVICWDMAVIDACRKESMPFHLSTQASISNTNAIRHFAALGATMIVPARELTLQQVQRLTAMVEEEQLPLKIECFVHGAMCVAVSGRCFLSQELFGRSANRGECVQPCRRSYIVTDPEEGVSLELGSDYVMSPKDLSAVEFLDRLMDAGIGAFKIEGRSRSPEYVQTVTSAYRRALDCCISDRSSPGFRARYSTLTAGLKQELRTVYNRGFSDGFYFGRPLDAWAKSYGSQALERKTYLGKVVKYYPKAGVAEILIQAGKLTAGGKLSIQGPVTGVETFTPESFRTNDVEGSPTASKGDTITLQCRKVRKHDAVYLLEERR</sequence>
<evidence type="ECO:0000256" key="3">
    <source>
        <dbReference type="ARBA" id="ARBA00038374"/>
    </source>
</evidence>
<evidence type="ECO:0000313" key="5">
    <source>
        <dbReference type="Proteomes" id="UP000076481"/>
    </source>
</evidence>
<evidence type="ECO:0000256" key="1">
    <source>
        <dbReference type="ARBA" id="ARBA00022670"/>
    </source>
</evidence>
<comment type="similarity">
    <text evidence="3">Belongs to the peptidase U32 family.</text>
</comment>
<dbReference type="InterPro" id="IPR001539">
    <property type="entry name" value="Peptidase_U32"/>
</dbReference>
<dbReference type="PANTHER" id="PTHR30217:SF6">
    <property type="entry name" value="TRNA HYDROXYLATION PROTEIN P"/>
    <property type="match status" value="1"/>
</dbReference>
<dbReference type="GO" id="GO:0006508">
    <property type="term" value="P:proteolysis"/>
    <property type="evidence" value="ECO:0007669"/>
    <property type="project" value="UniProtKB-KW"/>
</dbReference>
<dbReference type="PANTHER" id="PTHR30217">
    <property type="entry name" value="PEPTIDASE U32 FAMILY"/>
    <property type="match status" value="1"/>
</dbReference>
<dbReference type="AlphaFoldDB" id="A0A165L1V4"/>
<gene>
    <name evidence="4" type="ORF">A3K90_01670</name>
</gene>
<dbReference type="InterPro" id="IPR036206">
    <property type="entry name" value="ThiamineP_synth_sf"/>
</dbReference>
<name>A0A165L1V4_PELLU</name>
<dbReference type="Pfam" id="PF01136">
    <property type="entry name" value="Peptidase_U32"/>
    <property type="match status" value="1"/>
</dbReference>
<dbReference type="Proteomes" id="UP000076481">
    <property type="component" value="Unassembled WGS sequence"/>
</dbReference>
<accession>A0A165L1V4</accession>
<dbReference type="RefSeq" id="WP_303682425.1">
    <property type="nucleotide sequence ID" value="NZ_LVWG01000036.1"/>
</dbReference>
<evidence type="ECO:0000313" key="4">
    <source>
        <dbReference type="EMBL" id="KZK73466.1"/>
    </source>
</evidence>
<protein>
    <submittedName>
        <fullName evidence="4">Peptidase U32</fullName>
    </submittedName>
</protein>
<dbReference type="InterPro" id="IPR051454">
    <property type="entry name" value="RNA/ubiquinone_mod_enzymes"/>
</dbReference>
<organism evidence="4 5">
    <name type="scientific">Pelodictyon luteolum</name>
    <dbReference type="NCBI Taxonomy" id="1100"/>
    <lineage>
        <taxon>Bacteria</taxon>
        <taxon>Pseudomonadati</taxon>
        <taxon>Chlorobiota</taxon>
        <taxon>Chlorobiia</taxon>
        <taxon>Chlorobiales</taxon>
        <taxon>Chlorobiaceae</taxon>
        <taxon>Chlorobium/Pelodictyon group</taxon>
        <taxon>Pelodictyon</taxon>
    </lineage>
</organism>
<dbReference type="SUPFAM" id="SSF51391">
    <property type="entry name" value="Thiamin phosphate synthase"/>
    <property type="match status" value="1"/>
</dbReference>
<keyword evidence="2" id="KW-0378">Hydrolase</keyword>
<dbReference type="PROSITE" id="PS01276">
    <property type="entry name" value="PEPTIDASE_U32"/>
    <property type="match status" value="1"/>
</dbReference>
<comment type="caution">
    <text evidence="4">The sequence shown here is derived from an EMBL/GenBank/DDBJ whole genome shotgun (WGS) entry which is preliminary data.</text>
</comment>
<dbReference type="EMBL" id="LVWG01000036">
    <property type="protein sequence ID" value="KZK73466.1"/>
    <property type="molecule type" value="Genomic_DNA"/>
</dbReference>
<dbReference type="GO" id="GO:0008233">
    <property type="term" value="F:peptidase activity"/>
    <property type="evidence" value="ECO:0007669"/>
    <property type="project" value="UniProtKB-KW"/>
</dbReference>
<proteinExistence type="inferred from homology"/>